<dbReference type="AlphaFoldDB" id="A0A9W4N4X6"/>
<evidence type="ECO:0000313" key="2">
    <source>
        <dbReference type="EMBL" id="CAG8286540.1"/>
    </source>
</evidence>
<evidence type="ECO:0000313" key="3">
    <source>
        <dbReference type="Proteomes" id="UP001152646"/>
    </source>
</evidence>
<gene>
    <name evidence="2" type="ORF">PSALAMII_LOCUS1583</name>
</gene>
<dbReference type="GO" id="GO:0005777">
    <property type="term" value="C:peroxisome"/>
    <property type="evidence" value="ECO:0007669"/>
    <property type="project" value="TreeGrafter"/>
</dbReference>
<dbReference type="OrthoDB" id="1696280at2759"/>
<dbReference type="PANTHER" id="PTHR11941">
    <property type="entry name" value="ENOYL-COA HYDRATASE-RELATED"/>
    <property type="match status" value="1"/>
</dbReference>
<sequence length="260" mass="28885">MAEIPEFSNLSLQRHGNVFILTMQKPPENRLSLSFCQEMIRAFRTVESILGSDSEGAVITRSSDPKFWCTGLDMDEVATNPFANTDGLFPLLHTILDFSFPTIALLTGHTFGAACLLALAHDFRIMNSRRGFMCLPIVDMGLHFDGIGTLPRLKLGAPIARKLLLGAHRWTGPEAMEDEVVDAVAPPEEMLNMALEMGAKWAPKAKKGCVETSPSYAKVLTSRRVYALYRRELWGEAIKTFQEISYVHGRPTSTLVRAKV</sequence>
<proteinExistence type="predicted"/>
<dbReference type="InterPro" id="IPR001753">
    <property type="entry name" value="Enoyl-CoA_hydra/iso"/>
</dbReference>
<dbReference type="SUPFAM" id="SSF52096">
    <property type="entry name" value="ClpP/crotonase"/>
    <property type="match status" value="1"/>
</dbReference>
<keyword evidence="1" id="KW-0812">Transmembrane</keyword>
<keyword evidence="1" id="KW-1133">Transmembrane helix</keyword>
<organism evidence="2 3">
    <name type="scientific">Penicillium salamii</name>
    <dbReference type="NCBI Taxonomy" id="1612424"/>
    <lineage>
        <taxon>Eukaryota</taxon>
        <taxon>Fungi</taxon>
        <taxon>Dikarya</taxon>
        <taxon>Ascomycota</taxon>
        <taxon>Pezizomycotina</taxon>
        <taxon>Eurotiomycetes</taxon>
        <taxon>Eurotiomycetidae</taxon>
        <taxon>Eurotiales</taxon>
        <taxon>Aspergillaceae</taxon>
        <taxon>Penicillium</taxon>
    </lineage>
</organism>
<dbReference type="Gene3D" id="3.90.226.10">
    <property type="entry name" value="2-enoyl-CoA Hydratase, Chain A, domain 1"/>
    <property type="match status" value="1"/>
</dbReference>
<keyword evidence="1" id="KW-0472">Membrane</keyword>
<feature type="transmembrane region" description="Helical" evidence="1">
    <location>
        <begin position="98"/>
        <end position="120"/>
    </location>
</feature>
<evidence type="ECO:0000256" key="1">
    <source>
        <dbReference type="SAM" id="Phobius"/>
    </source>
</evidence>
<dbReference type="GO" id="GO:0004165">
    <property type="term" value="F:delta(3)-delta(2)-enoyl-CoA isomerase activity"/>
    <property type="evidence" value="ECO:0007669"/>
    <property type="project" value="TreeGrafter"/>
</dbReference>
<dbReference type="CDD" id="cd06558">
    <property type="entry name" value="crotonase-like"/>
    <property type="match status" value="1"/>
</dbReference>
<dbReference type="InterPro" id="IPR029045">
    <property type="entry name" value="ClpP/crotonase-like_dom_sf"/>
</dbReference>
<comment type="caution">
    <text evidence="2">The sequence shown here is derived from an EMBL/GenBank/DDBJ whole genome shotgun (WGS) entry which is preliminary data.</text>
</comment>
<accession>A0A9W4N4X6</accession>
<dbReference type="EMBL" id="CAJVPA010000066">
    <property type="protein sequence ID" value="CAG8286540.1"/>
    <property type="molecule type" value="Genomic_DNA"/>
</dbReference>
<dbReference type="FunFam" id="3.90.226.10:FF:000113">
    <property type="entry name" value="Enoyl-CoA hydratase/isomerase family protein (AFU_orthologue AFUA_2G14850)"/>
    <property type="match status" value="1"/>
</dbReference>
<dbReference type="Pfam" id="PF00378">
    <property type="entry name" value="ECH_1"/>
    <property type="match status" value="1"/>
</dbReference>
<protein>
    <submittedName>
        <fullName evidence="2">Uncharacterized protein</fullName>
    </submittedName>
</protein>
<reference evidence="2" key="1">
    <citation type="submission" date="2021-07" db="EMBL/GenBank/DDBJ databases">
        <authorList>
            <person name="Branca A.L. A."/>
        </authorList>
    </citation>
    <scope>NUCLEOTIDE SEQUENCE</scope>
</reference>
<name>A0A9W4N4X6_9EURO</name>
<dbReference type="PANTHER" id="PTHR11941:SF75">
    <property type="entry name" value="ENOYL-COA HYDRATASE_ISOMERASE FAMILY PROTEIN"/>
    <property type="match status" value="1"/>
</dbReference>
<dbReference type="Proteomes" id="UP001152646">
    <property type="component" value="Unassembled WGS sequence"/>
</dbReference>
<dbReference type="GO" id="GO:0006635">
    <property type="term" value="P:fatty acid beta-oxidation"/>
    <property type="evidence" value="ECO:0007669"/>
    <property type="project" value="TreeGrafter"/>
</dbReference>